<feature type="region of interest" description="Disordered" evidence="6">
    <location>
        <begin position="1"/>
        <end position="36"/>
    </location>
</feature>
<dbReference type="AlphaFoldDB" id="A0AAV2HCJ1"/>
<dbReference type="PANTHER" id="PTHR12547">
    <property type="entry name" value="CCCH ZINC FINGER/TIS11-RELATED"/>
    <property type="match status" value="1"/>
</dbReference>
<gene>
    <name evidence="8" type="ORF">GSLYS_00005407001</name>
</gene>
<proteinExistence type="predicted"/>
<dbReference type="PROSITE" id="PS50103">
    <property type="entry name" value="ZF_C3H1"/>
    <property type="match status" value="2"/>
</dbReference>
<dbReference type="GO" id="GO:0008270">
    <property type="term" value="F:zinc ion binding"/>
    <property type="evidence" value="ECO:0007669"/>
    <property type="project" value="UniProtKB-KW"/>
</dbReference>
<evidence type="ECO:0000256" key="6">
    <source>
        <dbReference type="SAM" id="MobiDB-lite"/>
    </source>
</evidence>
<dbReference type="Pfam" id="PF00642">
    <property type="entry name" value="zf-CCCH"/>
    <property type="match status" value="2"/>
</dbReference>
<feature type="region of interest" description="Disordered" evidence="6">
    <location>
        <begin position="90"/>
        <end position="140"/>
    </location>
</feature>
<evidence type="ECO:0000256" key="2">
    <source>
        <dbReference type="ARBA" id="ARBA00022737"/>
    </source>
</evidence>
<feature type="compositionally biased region" description="Polar residues" evidence="6">
    <location>
        <begin position="90"/>
        <end position="104"/>
    </location>
</feature>
<keyword evidence="4 5" id="KW-0862">Zinc</keyword>
<evidence type="ECO:0000313" key="9">
    <source>
        <dbReference type="Proteomes" id="UP001497497"/>
    </source>
</evidence>
<organism evidence="8 9">
    <name type="scientific">Lymnaea stagnalis</name>
    <name type="common">Great pond snail</name>
    <name type="synonym">Helix stagnalis</name>
    <dbReference type="NCBI Taxonomy" id="6523"/>
    <lineage>
        <taxon>Eukaryota</taxon>
        <taxon>Metazoa</taxon>
        <taxon>Spiralia</taxon>
        <taxon>Lophotrochozoa</taxon>
        <taxon>Mollusca</taxon>
        <taxon>Gastropoda</taxon>
        <taxon>Heterobranchia</taxon>
        <taxon>Euthyneura</taxon>
        <taxon>Panpulmonata</taxon>
        <taxon>Hygrophila</taxon>
        <taxon>Lymnaeoidea</taxon>
        <taxon>Lymnaeidae</taxon>
        <taxon>Lymnaea</taxon>
    </lineage>
</organism>
<dbReference type="InterPro" id="IPR036855">
    <property type="entry name" value="Znf_CCCH_sf"/>
</dbReference>
<reference evidence="8 9" key="1">
    <citation type="submission" date="2024-04" db="EMBL/GenBank/DDBJ databases">
        <authorList>
            <consortium name="Genoscope - CEA"/>
            <person name="William W."/>
        </authorList>
    </citation>
    <scope>NUCLEOTIDE SEQUENCE [LARGE SCALE GENOMIC DNA]</scope>
</reference>
<evidence type="ECO:0000259" key="7">
    <source>
        <dbReference type="PROSITE" id="PS50103"/>
    </source>
</evidence>
<feature type="zinc finger region" description="C3H1-type" evidence="5">
    <location>
        <begin position="140"/>
        <end position="168"/>
    </location>
</feature>
<dbReference type="SUPFAM" id="SSF90229">
    <property type="entry name" value="CCCH zinc finger"/>
    <property type="match status" value="2"/>
</dbReference>
<feature type="compositionally biased region" description="Polar residues" evidence="6">
    <location>
        <begin position="244"/>
        <end position="257"/>
    </location>
</feature>
<feature type="compositionally biased region" description="Basic and acidic residues" evidence="6">
    <location>
        <begin position="119"/>
        <end position="131"/>
    </location>
</feature>
<dbReference type="PANTHER" id="PTHR12547:SF18">
    <property type="entry name" value="PROTEIN TIS11"/>
    <property type="match status" value="1"/>
</dbReference>
<dbReference type="InterPro" id="IPR000571">
    <property type="entry name" value="Znf_CCCH"/>
</dbReference>
<sequence>MDIRSSEGGDALLMQKNRRTGSLKNNMGPPPERRSTISQCSTISAMVSCSNYQNALRLRNLSGGSNGSTTSTNSSLLDNQYSDSLQQRFPMSDFTNNSTVPNNRSTLSPTSSSSHRKLDRSWSDSDSDRNGSHRSVNSSRYKTELCRPFEESGSCKYGDKCQFAHGYHELRNLARHPKYKTELCRTFHTVGFCPYGPRCHFIHEEETKPAESSPKLARSGSVQSSSGSSSPSLSPSGSDDHNVFNYQESSPPMSTINVENRPFNAPLSVNINNCGSYNYELSLKQLSHLNLNRIDTFSGNNKEPKIIGSEERDIFSEITMFSTEEVKLDNAPKPSSCAVQSLRLDNYPVRDNSIWQKDIFAQMIRPVDPFHYSPTGSDGSSSSSGSDCGGSTESLASTGFTEWRCPVAIGQY</sequence>
<dbReference type="GO" id="GO:0003729">
    <property type="term" value="F:mRNA binding"/>
    <property type="evidence" value="ECO:0007669"/>
    <property type="project" value="InterPro"/>
</dbReference>
<comment type="caution">
    <text evidence="8">The sequence shown here is derived from an EMBL/GenBank/DDBJ whole genome shotgun (WGS) entry which is preliminary data.</text>
</comment>
<accession>A0AAV2HCJ1</accession>
<name>A0AAV2HCJ1_LYMST</name>
<feature type="domain" description="C3H1-type" evidence="7">
    <location>
        <begin position="178"/>
        <end position="206"/>
    </location>
</feature>
<dbReference type="FunFam" id="4.10.1000.10:FF:000002">
    <property type="entry name" value="Zinc finger protein 36, C3H1 type-like 1"/>
    <property type="match status" value="1"/>
</dbReference>
<evidence type="ECO:0000256" key="3">
    <source>
        <dbReference type="ARBA" id="ARBA00022771"/>
    </source>
</evidence>
<dbReference type="EMBL" id="CAXITT010000085">
    <property type="protein sequence ID" value="CAL1531312.1"/>
    <property type="molecule type" value="Genomic_DNA"/>
</dbReference>
<keyword evidence="3 5" id="KW-0863">Zinc-finger</keyword>
<evidence type="ECO:0000256" key="4">
    <source>
        <dbReference type="ARBA" id="ARBA00022833"/>
    </source>
</evidence>
<feature type="region of interest" description="Disordered" evidence="6">
    <location>
        <begin position="371"/>
        <end position="395"/>
    </location>
</feature>
<protein>
    <recommendedName>
        <fullName evidence="7">C3H1-type domain-containing protein</fullName>
    </recommendedName>
</protein>
<evidence type="ECO:0000256" key="1">
    <source>
        <dbReference type="ARBA" id="ARBA00022723"/>
    </source>
</evidence>
<dbReference type="InterPro" id="IPR045877">
    <property type="entry name" value="ZFP36-like"/>
</dbReference>
<keyword evidence="9" id="KW-1185">Reference proteome</keyword>
<feature type="compositionally biased region" description="Low complexity" evidence="6">
    <location>
        <begin position="219"/>
        <end position="237"/>
    </location>
</feature>
<dbReference type="Gene3D" id="4.10.1000.10">
    <property type="entry name" value="Zinc finger, CCCH-type"/>
    <property type="match status" value="2"/>
</dbReference>
<dbReference type="FunFam" id="4.10.1000.10:FF:000001">
    <property type="entry name" value="zinc finger CCCH domain-containing protein 15-like"/>
    <property type="match status" value="1"/>
</dbReference>
<feature type="region of interest" description="Disordered" evidence="6">
    <location>
        <begin position="206"/>
        <end position="257"/>
    </location>
</feature>
<feature type="compositionally biased region" description="Low complexity" evidence="6">
    <location>
        <begin position="376"/>
        <end position="391"/>
    </location>
</feature>
<feature type="zinc finger region" description="C3H1-type" evidence="5">
    <location>
        <begin position="178"/>
        <end position="206"/>
    </location>
</feature>
<evidence type="ECO:0000256" key="5">
    <source>
        <dbReference type="PROSITE-ProRule" id="PRU00723"/>
    </source>
</evidence>
<keyword evidence="2" id="KW-0677">Repeat</keyword>
<dbReference type="Proteomes" id="UP001497497">
    <property type="component" value="Unassembled WGS sequence"/>
</dbReference>
<feature type="domain" description="C3H1-type" evidence="7">
    <location>
        <begin position="140"/>
        <end position="168"/>
    </location>
</feature>
<evidence type="ECO:0000313" key="8">
    <source>
        <dbReference type="EMBL" id="CAL1531312.1"/>
    </source>
</evidence>
<keyword evidence="1 5" id="KW-0479">Metal-binding</keyword>
<dbReference type="SMART" id="SM00356">
    <property type="entry name" value="ZnF_C3H1"/>
    <property type="match status" value="2"/>
</dbReference>